<dbReference type="SMART" id="SM00347">
    <property type="entry name" value="HTH_MARR"/>
    <property type="match status" value="1"/>
</dbReference>
<gene>
    <name evidence="4" type="ORF">CLV72_10858</name>
</gene>
<protein>
    <submittedName>
        <fullName evidence="4">MarR family transcriptional regulator with acetyltransferase activity</fullName>
    </submittedName>
</protein>
<dbReference type="RefSeq" id="WP_106250641.1">
    <property type="nucleotide sequence ID" value="NZ_PVZC01000008.1"/>
</dbReference>
<keyword evidence="5" id="KW-1185">Reference proteome</keyword>
<dbReference type="AlphaFoldDB" id="A0A2T0PWZ1"/>
<dbReference type="Proteomes" id="UP000237846">
    <property type="component" value="Unassembled WGS sequence"/>
</dbReference>
<proteinExistence type="predicted"/>
<feature type="domain" description="HTH marR-type" evidence="2">
    <location>
        <begin position="1"/>
        <end position="140"/>
    </location>
</feature>
<dbReference type="PRINTS" id="PR00598">
    <property type="entry name" value="HTHMARR"/>
</dbReference>
<dbReference type="InterPro" id="IPR000182">
    <property type="entry name" value="GNAT_dom"/>
</dbReference>
<dbReference type="OrthoDB" id="273614at2"/>
<dbReference type="CDD" id="cd04301">
    <property type="entry name" value="NAT_SF"/>
    <property type="match status" value="1"/>
</dbReference>
<dbReference type="Gene3D" id="1.10.10.10">
    <property type="entry name" value="Winged helix-like DNA-binding domain superfamily/Winged helix DNA-binding domain"/>
    <property type="match status" value="1"/>
</dbReference>
<dbReference type="Pfam" id="PF13508">
    <property type="entry name" value="Acetyltransf_7"/>
    <property type="match status" value="1"/>
</dbReference>
<feature type="domain" description="N-acetyltransferase" evidence="3">
    <location>
        <begin position="151"/>
        <end position="307"/>
    </location>
</feature>
<name>A0A2T0PWZ1_9ACTN</name>
<evidence type="ECO:0000259" key="3">
    <source>
        <dbReference type="PROSITE" id="PS51186"/>
    </source>
</evidence>
<dbReference type="InterPro" id="IPR016181">
    <property type="entry name" value="Acyl_CoA_acyltransferase"/>
</dbReference>
<keyword evidence="1 4" id="KW-0808">Transferase</keyword>
<dbReference type="PANTHER" id="PTHR13947:SF37">
    <property type="entry name" value="LD18367P"/>
    <property type="match status" value="1"/>
</dbReference>
<evidence type="ECO:0000256" key="1">
    <source>
        <dbReference type="ARBA" id="ARBA00022679"/>
    </source>
</evidence>
<dbReference type="PROSITE" id="PS50995">
    <property type="entry name" value="HTH_MARR_2"/>
    <property type="match status" value="1"/>
</dbReference>
<dbReference type="InterPro" id="IPR036388">
    <property type="entry name" value="WH-like_DNA-bd_sf"/>
</dbReference>
<dbReference type="GO" id="GO:0008080">
    <property type="term" value="F:N-acetyltransferase activity"/>
    <property type="evidence" value="ECO:0007669"/>
    <property type="project" value="InterPro"/>
</dbReference>
<dbReference type="InterPro" id="IPR050769">
    <property type="entry name" value="NAT_camello-type"/>
</dbReference>
<dbReference type="PANTHER" id="PTHR13947">
    <property type="entry name" value="GNAT FAMILY N-ACETYLTRANSFERASE"/>
    <property type="match status" value="1"/>
</dbReference>
<evidence type="ECO:0000313" key="5">
    <source>
        <dbReference type="Proteomes" id="UP000237846"/>
    </source>
</evidence>
<dbReference type="SUPFAM" id="SSF46785">
    <property type="entry name" value="Winged helix' DNA-binding domain"/>
    <property type="match status" value="1"/>
</dbReference>
<dbReference type="GO" id="GO:0003700">
    <property type="term" value="F:DNA-binding transcription factor activity"/>
    <property type="evidence" value="ECO:0007669"/>
    <property type="project" value="InterPro"/>
</dbReference>
<evidence type="ECO:0000259" key="2">
    <source>
        <dbReference type="PROSITE" id="PS50995"/>
    </source>
</evidence>
<organism evidence="4 5">
    <name type="scientific">Allonocardiopsis opalescens</name>
    <dbReference type="NCBI Taxonomy" id="1144618"/>
    <lineage>
        <taxon>Bacteria</taxon>
        <taxon>Bacillati</taxon>
        <taxon>Actinomycetota</taxon>
        <taxon>Actinomycetes</taxon>
        <taxon>Streptosporangiales</taxon>
        <taxon>Allonocardiopsis</taxon>
    </lineage>
</organism>
<accession>A0A2T0PWZ1</accession>
<evidence type="ECO:0000313" key="4">
    <source>
        <dbReference type="EMBL" id="PRX96054.1"/>
    </source>
</evidence>
<dbReference type="InterPro" id="IPR000835">
    <property type="entry name" value="HTH_MarR-typ"/>
</dbReference>
<sequence>MSDESVAEVRAFNRFYTRVIGLLDQGLLGSPYSLTESRVLWELANPADGSPVEVGGLRAALGLDAGYLSRILVRLSSAGLIVRERSDGDGRRRTVQLTQKGRAVQKELDDRSSADVLGLLSALSDDERDRLLDAMSTVRRLLGDRRSAPVVVLRPPRPGDLGWVVSRNAALYAQEYGWDASYEALVAKIVADYAAGPDPAREAVWIAEVGGARVGCVFCVRDDDETARLRLLLVEPAARGLGIGGRLVDECIAFARAAGYRRMTLWTNDVLAAARRIYQRAGFTLTDQAPHRSFGHDLTGQNWSREL</sequence>
<dbReference type="Gene3D" id="3.40.630.30">
    <property type="match status" value="1"/>
</dbReference>
<comment type="caution">
    <text evidence="4">The sequence shown here is derived from an EMBL/GenBank/DDBJ whole genome shotgun (WGS) entry which is preliminary data.</text>
</comment>
<dbReference type="Pfam" id="PF12802">
    <property type="entry name" value="MarR_2"/>
    <property type="match status" value="1"/>
</dbReference>
<dbReference type="EMBL" id="PVZC01000008">
    <property type="protein sequence ID" value="PRX96054.1"/>
    <property type="molecule type" value="Genomic_DNA"/>
</dbReference>
<dbReference type="InterPro" id="IPR036390">
    <property type="entry name" value="WH_DNA-bd_sf"/>
</dbReference>
<dbReference type="SUPFAM" id="SSF55729">
    <property type="entry name" value="Acyl-CoA N-acyltransferases (Nat)"/>
    <property type="match status" value="1"/>
</dbReference>
<dbReference type="PROSITE" id="PS51186">
    <property type="entry name" value="GNAT"/>
    <property type="match status" value="1"/>
</dbReference>
<reference evidence="4 5" key="1">
    <citation type="submission" date="2018-03" db="EMBL/GenBank/DDBJ databases">
        <title>Genomic Encyclopedia of Archaeal and Bacterial Type Strains, Phase II (KMG-II): from individual species to whole genera.</title>
        <authorList>
            <person name="Goeker M."/>
        </authorList>
    </citation>
    <scope>NUCLEOTIDE SEQUENCE [LARGE SCALE GENOMIC DNA]</scope>
    <source>
        <strain evidence="4 5">DSM 45601</strain>
    </source>
</reference>